<keyword evidence="1" id="KW-0732">Signal</keyword>
<organism evidence="2 3">
    <name type="scientific">Pedobacter antarcticus 4BY</name>
    <dbReference type="NCBI Taxonomy" id="1358423"/>
    <lineage>
        <taxon>Bacteria</taxon>
        <taxon>Pseudomonadati</taxon>
        <taxon>Bacteroidota</taxon>
        <taxon>Sphingobacteriia</taxon>
        <taxon>Sphingobacteriales</taxon>
        <taxon>Sphingobacteriaceae</taxon>
        <taxon>Pedobacter</taxon>
    </lineage>
</organism>
<dbReference type="OrthoDB" id="1405967at2"/>
<gene>
    <name evidence="2" type="ORF">N180_01105</name>
</gene>
<sequence length="308" mass="33977">MKKNIMIALVLVMISITATRACDICGCGVGSYYLGILPEYNKRFLGMRYQYKSLSTHLGPMGERTPITADETYQSAELWGGWNFGTRFRVLAFVPYNFNKRESLTGNGTKTGLGDIAVMAYYNLFDHKGTLGDRLLVQSLWIGGGVKVPTGKYEPTERLAVSESPNNFQLGTASTDFTLNAAYDIRYNDMGINANVNYKINTENKYDYRYGNKFTSNVLAYYKFRVANSVTVAPNIGVLYETAVKDVDGKKYDVEVSGGYSLSAVGGVEVGMKGLSFGANYQNVRSQDLAGGRAYAGNRVMVHMSVPF</sequence>
<evidence type="ECO:0000313" key="2">
    <source>
        <dbReference type="EMBL" id="KEQ28262.1"/>
    </source>
</evidence>
<keyword evidence="3" id="KW-1185">Reference proteome</keyword>
<dbReference type="RefSeq" id="WP_037444920.1">
    <property type="nucleotide sequence ID" value="NZ_JNFF01000117.1"/>
</dbReference>
<feature type="signal peptide" evidence="1">
    <location>
        <begin position="1"/>
        <end position="21"/>
    </location>
</feature>
<evidence type="ECO:0008006" key="4">
    <source>
        <dbReference type="Google" id="ProtNLM"/>
    </source>
</evidence>
<protein>
    <recommendedName>
        <fullName evidence="4">Transporter</fullName>
    </recommendedName>
</protein>
<name>A0A081PC39_9SPHI</name>
<dbReference type="Proteomes" id="UP000028007">
    <property type="component" value="Unassembled WGS sequence"/>
</dbReference>
<dbReference type="AlphaFoldDB" id="A0A081PC39"/>
<evidence type="ECO:0000313" key="3">
    <source>
        <dbReference type="Proteomes" id="UP000028007"/>
    </source>
</evidence>
<comment type="caution">
    <text evidence="2">The sequence shown here is derived from an EMBL/GenBank/DDBJ whole genome shotgun (WGS) entry which is preliminary data.</text>
</comment>
<reference evidence="2 3" key="1">
    <citation type="journal article" date="1992" name="Int. J. Syst. Bacteriol.">
        <title>Sphingobacterium antarcticus sp. nov. a Psychrotrophic Bacterium from the Soils of Schirmacher Oasis, Antarctica.</title>
        <authorList>
            <person name="Shivaji S."/>
            <person name="Ray M.K."/>
            <person name="Rao N.S."/>
            <person name="Saiserr L."/>
            <person name="Jagannadham M.V."/>
            <person name="Kumar G.S."/>
            <person name="Reddy G."/>
            <person name="Bhargava P.M."/>
        </authorList>
    </citation>
    <scope>NUCLEOTIDE SEQUENCE [LARGE SCALE GENOMIC DNA]</scope>
    <source>
        <strain evidence="2 3">4BY</strain>
    </source>
</reference>
<feature type="chain" id="PRO_5001761585" description="Transporter" evidence="1">
    <location>
        <begin position="22"/>
        <end position="308"/>
    </location>
</feature>
<evidence type="ECO:0000256" key="1">
    <source>
        <dbReference type="SAM" id="SignalP"/>
    </source>
</evidence>
<accession>A0A081PC39</accession>
<dbReference type="eggNOG" id="COG4313">
    <property type="taxonomic scope" value="Bacteria"/>
</dbReference>
<dbReference type="EMBL" id="JNFF01000117">
    <property type="protein sequence ID" value="KEQ28262.1"/>
    <property type="molecule type" value="Genomic_DNA"/>
</dbReference>
<proteinExistence type="predicted"/>